<dbReference type="InterPro" id="IPR011990">
    <property type="entry name" value="TPR-like_helical_dom_sf"/>
</dbReference>
<gene>
    <name evidence="4" type="ORF">TWF679_006407</name>
</gene>
<accession>A0A8H8VA64</accession>
<evidence type="ECO:0000313" key="4">
    <source>
        <dbReference type="EMBL" id="KAF3211603.1"/>
    </source>
</evidence>
<dbReference type="Proteomes" id="UP000614610">
    <property type="component" value="Unassembled WGS sequence"/>
</dbReference>
<dbReference type="SUPFAM" id="SSF48452">
    <property type="entry name" value="TPR-like"/>
    <property type="match status" value="1"/>
</dbReference>
<dbReference type="Gene3D" id="3.40.50.300">
    <property type="entry name" value="P-loop containing nucleotide triphosphate hydrolases"/>
    <property type="match status" value="1"/>
</dbReference>
<organism evidence="4 5">
    <name type="scientific">Orbilia oligospora</name>
    <name type="common">Nematode-trapping fungus</name>
    <name type="synonym">Arthrobotrys oligospora</name>
    <dbReference type="NCBI Taxonomy" id="2813651"/>
    <lineage>
        <taxon>Eukaryota</taxon>
        <taxon>Fungi</taxon>
        <taxon>Dikarya</taxon>
        <taxon>Ascomycota</taxon>
        <taxon>Pezizomycotina</taxon>
        <taxon>Orbiliomycetes</taxon>
        <taxon>Orbiliales</taxon>
        <taxon>Orbiliaceae</taxon>
        <taxon>Orbilia</taxon>
    </lineage>
</organism>
<dbReference type="AlphaFoldDB" id="A0A8H8VA64"/>
<name>A0A8H8VA64_ORBOL</name>
<dbReference type="OrthoDB" id="20872at2759"/>
<dbReference type="Gene3D" id="1.25.40.10">
    <property type="entry name" value="Tetratricopeptide repeat domain"/>
    <property type="match status" value="1"/>
</dbReference>
<dbReference type="PANTHER" id="PTHR35205">
    <property type="entry name" value="NB-ARC AND TPR DOMAIN PROTEIN"/>
    <property type="match status" value="1"/>
</dbReference>
<dbReference type="InterPro" id="IPR056681">
    <property type="entry name" value="DUF7779"/>
</dbReference>
<dbReference type="EMBL" id="WIWT01000033">
    <property type="protein sequence ID" value="KAF3211603.1"/>
    <property type="molecule type" value="Genomic_DNA"/>
</dbReference>
<dbReference type="Pfam" id="PF00931">
    <property type="entry name" value="NB-ARC"/>
    <property type="match status" value="1"/>
</dbReference>
<feature type="domain" description="Prion-inhibition and propagation HeLo" evidence="2">
    <location>
        <begin position="8"/>
        <end position="150"/>
    </location>
</feature>
<proteinExistence type="predicted"/>
<sequence>MSGLEVVGVALAIPAVVQQLINISIKGYDIFQSAKLAGTELQKHQVALKVIYVKLEEWVSQLQRLGEDLEVVLGVSTMRYSTTLDVLALIAGEFVGVNQLNKKYQVAGSSSDKLPRIRIEGAQPEVKRQERWRTRLSWLRRSRKKIKHQKTGAVTSDDNFIVPSRNIQLLKEASRSTSELLEHADAPAIGSIGTLLDLSSGTNLDNCVAGLDLHIKLVEEKTSRYCEALKLVQCFDWVLYDSQKLEKHISQLDLFTSWLYELTERKFKIQLRGLDPTSRPFNEFEPPFVPSHPLDTKFCGRDDEMENIKLYLETESHKDNYPRVIVNLHGMGGIGKSQLARQFVEAHKESYTAIIWIHAADTRTLNVTATDILNGLIAHYDTKYSGRVCNGQRKFEDVERELGIPGQIDDTGQLIGKAAKDPWKFVRNWMLKEGNYRWCLVFDSIDTKEGVERIKDLLPSCEHGHVIITSRIIVPDAEIISIPHLDSNSSVRLLLGKKTSVAAEVRQAAEEVANKLGYLPIALSQAAAYVARTALTLVKYLARLNDNLSRFLGIRSEGYPEGVFSCWMLSVQKIMETNPHAIELLRLCSFLSPHGVSEELLYRGVGGIDWAQNDTTRLDEALDELVTYSLITRKSDRSSTSEEKQSLWIHPLVQHWAKNSYCKDSIVVLEDNKERLAELHSIGARAAIRLVGLGVVGQPIDRQPKECVYERANMAHLDLCIDQYLLKESVVERDSKDKKLAAALLRLGETKCEWEEDHIAIEILKNSIQIYTNILPEDPNVEVDLLMARQRLLGAYFYLGVDSFDYGIDIEYIGRQNNEIRQRLKVLQPDPDPNDYNVFRCELLQIGYFFKTDDPDQAAEGIENLLAKFRNIEGPDRVQKMYQSTLGCCAFLYLYRGEPHKAEEYLNKSIELWQESPREWDSRAIAMFEGLGVTKNELKDYAGACECFRKAAASSEANYGLSNALTLRLLENLRETYIKLDQFGEAERIAEKIAKGENTLNAFNNTR</sequence>
<dbReference type="SUPFAM" id="SSF52540">
    <property type="entry name" value="P-loop containing nucleoside triphosphate hydrolases"/>
    <property type="match status" value="1"/>
</dbReference>
<evidence type="ECO:0000259" key="2">
    <source>
        <dbReference type="Pfam" id="PF14479"/>
    </source>
</evidence>
<dbReference type="GO" id="GO:0043531">
    <property type="term" value="F:ADP binding"/>
    <property type="evidence" value="ECO:0007669"/>
    <property type="project" value="InterPro"/>
</dbReference>
<evidence type="ECO:0000259" key="3">
    <source>
        <dbReference type="Pfam" id="PF25000"/>
    </source>
</evidence>
<evidence type="ECO:0008006" key="6">
    <source>
        <dbReference type="Google" id="ProtNLM"/>
    </source>
</evidence>
<reference evidence="4" key="1">
    <citation type="submission" date="2019-06" db="EMBL/GenBank/DDBJ databases">
        <authorList>
            <person name="Palmer J.M."/>
        </authorList>
    </citation>
    <scope>NUCLEOTIDE SEQUENCE</scope>
    <source>
        <strain evidence="4">TWF679</strain>
    </source>
</reference>
<dbReference type="InterPro" id="IPR027417">
    <property type="entry name" value="P-loop_NTPase"/>
</dbReference>
<dbReference type="InterPro" id="IPR038305">
    <property type="entry name" value="HeLo_sf"/>
</dbReference>
<evidence type="ECO:0000259" key="1">
    <source>
        <dbReference type="Pfam" id="PF00931"/>
    </source>
</evidence>
<feature type="domain" description="DUF7779" evidence="3">
    <location>
        <begin position="576"/>
        <end position="659"/>
    </location>
</feature>
<dbReference type="Pfam" id="PF14479">
    <property type="entry name" value="HeLo"/>
    <property type="match status" value="1"/>
</dbReference>
<feature type="domain" description="NB-ARC" evidence="1">
    <location>
        <begin position="303"/>
        <end position="471"/>
    </location>
</feature>
<dbReference type="InterPro" id="IPR002182">
    <property type="entry name" value="NB-ARC"/>
</dbReference>
<evidence type="ECO:0000313" key="5">
    <source>
        <dbReference type="Proteomes" id="UP000614610"/>
    </source>
</evidence>
<dbReference type="Gene3D" id="1.20.120.1020">
    <property type="entry name" value="Prion-inhibition and propagation, HeLo domain"/>
    <property type="match status" value="1"/>
</dbReference>
<dbReference type="InterPro" id="IPR029498">
    <property type="entry name" value="HeLo_dom"/>
</dbReference>
<dbReference type="Pfam" id="PF25000">
    <property type="entry name" value="DUF7779"/>
    <property type="match status" value="1"/>
</dbReference>
<comment type="caution">
    <text evidence="4">The sequence shown here is derived from an EMBL/GenBank/DDBJ whole genome shotgun (WGS) entry which is preliminary data.</text>
</comment>
<protein>
    <recommendedName>
        <fullName evidence="6">NB-ARC domain-containing protein</fullName>
    </recommendedName>
</protein>
<dbReference type="PANTHER" id="PTHR35205:SF1">
    <property type="entry name" value="ZU5 DOMAIN-CONTAINING PROTEIN"/>
    <property type="match status" value="1"/>
</dbReference>